<evidence type="ECO:0000313" key="6">
    <source>
        <dbReference type="EMBL" id="MBH9576891.1"/>
    </source>
</evidence>
<dbReference type="GO" id="GO:0046685">
    <property type="term" value="P:response to arsenic-containing substance"/>
    <property type="evidence" value="ECO:0007669"/>
    <property type="project" value="UniProtKB-KW"/>
</dbReference>
<name>A0A931IZW5_9BURK</name>
<evidence type="ECO:0000256" key="1">
    <source>
        <dbReference type="ARBA" id="ARBA00022849"/>
    </source>
</evidence>
<dbReference type="PANTHER" id="PTHR33154:SF18">
    <property type="entry name" value="ARSENICAL RESISTANCE OPERON REPRESSOR"/>
    <property type="match status" value="1"/>
</dbReference>
<dbReference type="InterPro" id="IPR011991">
    <property type="entry name" value="ArsR-like_HTH"/>
</dbReference>
<evidence type="ECO:0000256" key="4">
    <source>
        <dbReference type="ARBA" id="ARBA00023163"/>
    </source>
</evidence>
<dbReference type="SMART" id="SM00418">
    <property type="entry name" value="HTH_ARSR"/>
    <property type="match status" value="1"/>
</dbReference>
<comment type="caution">
    <text evidence="6">The sequence shown here is derived from an EMBL/GenBank/DDBJ whole genome shotgun (WGS) entry which is preliminary data.</text>
</comment>
<dbReference type="EMBL" id="JAEDAK010000004">
    <property type="protein sequence ID" value="MBH9576891.1"/>
    <property type="molecule type" value="Genomic_DNA"/>
</dbReference>
<dbReference type="InterPro" id="IPR001845">
    <property type="entry name" value="HTH_ArsR_DNA-bd_dom"/>
</dbReference>
<dbReference type="SUPFAM" id="SSF46785">
    <property type="entry name" value="Winged helix' DNA-binding domain"/>
    <property type="match status" value="1"/>
</dbReference>
<dbReference type="Pfam" id="PF01022">
    <property type="entry name" value="HTH_5"/>
    <property type="match status" value="1"/>
</dbReference>
<dbReference type="GO" id="GO:0003700">
    <property type="term" value="F:DNA-binding transcription factor activity"/>
    <property type="evidence" value="ECO:0007669"/>
    <property type="project" value="InterPro"/>
</dbReference>
<dbReference type="PRINTS" id="PR00778">
    <property type="entry name" value="HTHARSR"/>
</dbReference>
<dbReference type="InterPro" id="IPR051081">
    <property type="entry name" value="HTH_MetalResp_TranReg"/>
</dbReference>
<keyword evidence="4" id="KW-0804">Transcription</keyword>
<dbReference type="InterPro" id="IPR036388">
    <property type="entry name" value="WH-like_DNA-bd_sf"/>
</dbReference>
<dbReference type="Gene3D" id="1.10.10.10">
    <property type="entry name" value="Winged helix-like DNA-binding domain superfamily/Winged helix DNA-binding domain"/>
    <property type="match status" value="1"/>
</dbReference>
<keyword evidence="3" id="KW-0238">DNA-binding</keyword>
<keyword evidence="2" id="KW-0805">Transcription regulation</keyword>
<dbReference type="Proteomes" id="UP000613266">
    <property type="component" value="Unassembled WGS sequence"/>
</dbReference>
<evidence type="ECO:0000256" key="2">
    <source>
        <dbReference type="ARBA" id="ARBA00023015"/>
    </source>
</evidence>
<keyword evidence="7" id="KW-1185">Reference proteome</keyword>
<protein>
    <submittedName>
        <fullName evidence="6">Helix-turn-helix transcriptional regulator</fullName>
    </submittedName>
</protein>
<dbReference type="CDD" id="cd00090">
    <property type="entry name" value="HTH_ARSR"/>
    <property type="match status" value="1"/>
</dbReference>
<feature type="domain" description="HTH arsR-type" evidence="5">
    <location>
        <begin position="4"/>
        <end position="98"/>
    </location>
</feature>
<organism evidence="6 7">
    <name type="scientific">Inhella proteolytica</name>
    <dbReference type="NCBI Taxonomy" id="2795029"/>
    <lineage>
        <taxon>Bacteria</taxon>
        <taxon>Pseudomonadati</taxon>
        <taxon>Pseudomonadota</taxon>
        <taxon>Betaproteobacteria</taxon>
        <taxon>Burkholderiales</taxon>
        <taxon>Sphaerotilaceae</taxon>
        <taxon>Inhella</taxon>
    </lineage>
</organism>
<dbReference type="PROSITE" id="PS50987">
    <property type="entry name" value="HTH_ARSR_2"/>
    <property type="match status" value="1"/>
</dbReference>
<evidence type="ECO:0000313" key="7">
    <source>
        <dbReference type="Proteomes" id="UP000613266"/>
    </source>
</evidence>
<proteinExistence type="predicted"/>
<dbReference type="NCBIfam" id="NF033788">
    <property type="entry name" value="HTH_metalloreg"/>
    <property type="match status" value="1"/>
</dbReference>
<dbReference type="GO" id="GO:0003677">
    <property type="term" value="F:DNA binding"/>
    <property type="evidence" value="ECO:0007669"/>
    <property type="project" value="UniProtKB-KW"/>
</dbReference>
<gene>
    <name evidence="6" type="ORF">I7X39_08235</name>
</gene>
<keyword evidence="1" id="KW-0059">Arsenical resistance</keyword>
<evidence type="ECO:0000256" key="3">
    <source>
        <dbReference type="ARBA" id="ARBA00023125"/>
    </source>
</evidence>
<accession>A0A931IZW5</accession>
<reference evidence="6" key="1">
    <citation type="submission" date="2020-12" db="EMBL/GenBank/DDBJ databases">
        <title>The genome sequence of Inhella sp. 1Y17.</title>
        <authorList>
            <person name="Liu Y."/>
        </authorList>
    </citation>
    <scope>NUCLEOTIDE SEQUENCE</scope>
    <source>
        <strain evidence="6">1Y17</strain>
    </source>
</reference>
<dbReference type="AlphaFoldDB" id="A0A931IZW5"/>
<evidence type="ECO:0000259" key="5">
    <source>
        <dbReference type="PROSITE" id="PS50987"/>
    </source>
</evidence>
<dbReference type="PANTHER" id="PTHR33154">
    <property type="entry name" value="TRANSCRIPTIONAL REGULATOR, ARSR FAMILY"/>
    <property type="match status" value="1"/>
</dbReference>
<sequence>MHELPDPALDEVASFFQALAEPNRLRLLNLLRNGEQRVGDLAEQTGMTTANVSRHLSLLQQRGLVRRESRGTSAYYCVADAGIYQLCDLVCGTVARKSEAAAQERLGLFRR</sequence>
<dbReference type="InterPro" id="IPR036390">
    <property type="entry name" value="WH_DNA-bd_sf"/>
</dbReference>